<evidence type="ECO:0000313" key="2">
    <source>
        <dbReference type="EMBL" id="MBM3282248.1"/>
    </source>
</evidence>
<dbReference type="GO" id="GO:0016874">
    <property type="term" value="F:ligase activity"/>
    <property type="evidence" value="ECO:0007669"/>
    <property type="project" value="UniProtKB-KW"/>
</dbReference>
<protein>
    <submittedName>
        <fullName evidence="2">Lipoate--protein ligase family protein</fullName>
    </submittedName>
</protein>
<accession>A0A8T4CBB5</accession>
<dbReference type="InterPro" id="IPR045864">
    <property type="entry name" value="aa-tRNA-synth_II/BPL/LPL"/>
</dbReference>
<name>A0A8T4CBB5_9ARCH</name>
<dbReference type="AlphaFoldDB" id="A0A8T4CBB5"/>
<dbReference type="Gene3D" id="3.30.930.10">
    <property type="entry name" value="Bira Bifunctional Protein, Domain 2"/>
    <property type="match status" value="1"/>
</dbReference>
<organism evidence="2 3">
    <name type="scientific">Candidatus Iainarchaeum sp</name>
    <dbReference type="NCBI Taxonomy" id="3101447"/>
    <lineage>
        <taxon>Archaea</taxon>
        <taxon>Candidatus Iainarchaeota</taxon>
        <taxon>Candidatus Iainarchaeia</taxon>
        <taxon>Candidatus Iainarchaeales</taxon>
        <taxon>Candidatus Iainarchaeaceae</taxon>
        <taxon>Candidatus Iainarchaeum</taxon>
    </lineage>
</organism>
<dbReference type="Proteomes" id="UP000774699">
    <property type="component" value="Unassembled WGS sequence"/>
</dbReference>
<dbReference type="InterPro" id="IPR050664">
    <property type="entry name" value="Octanoyltrans_LipM/LipL"/>
</dbReference>
<dbReference type="EMBL" id="VGJJ01000018">
    <property type="protein sequence ID" value="MBM3282248.1"/>
    <property type="molecule type" value="Genomic_DNA"/>
</dbReference>
<dbReference type="PROSITE" id="PS51733">
    <property type="entry name" value="BPL_LPL_CATALYTIC"/>
    <property type="match status" value="1"/>
</dbReference>
<evidence type="ECO:0000313" key="3">
    <source>
        <dbReference type="Proteomes" id="UP000774699"/>
    </source>
</evidence>
<reference evidence="2" key="1">
    <citation type="submission" date="2019-03" db="EMBL/GenBank/DDBJ databases">
        <title>Lake Tanganyika Metagenome-Assembled Genomes (MAGs).</title>
        <authorList>
            <person name="Tran P."/>
        </authorList>
    </citation>
    <scope>NUCLEOTIDE SEQUENCE</scope>
    <source>
        <strain evidence="2">M_DeepCast_50m_m2_156</strain>
    </source>
</reference>
<gene>
    <name evidence="2" type="ORF">FJY86_02830</name>
</gene>
<dbReference type="PANTHER" id="PTHR43679:SF2">
    <property type="entry name" value="OCTANOYL-[GCVH]:PROTEIN N-OCTANOYLTRANSFERASE"/>
    <property type="match status" value="1"/>
</dbReference>
<proteinExistence type="predicted"/>
<evidence type="ECO:0000259" key="1">
    <source>
        <dbReference type="PROSITE" id="PS51733"/>
    </source>
</evidence>
<comment type="caution">
    <text evidence="2">The sequence shown here is derived from an EMBL/GenBank/DDBJ whole genome shotgun (WGS) entry which is preliminary data.</text>
</comment>
<keyword evidence="2" id="KW-0436">Ligase</keyword>
<dbReference type="Pfam" id="PF21948">
    <property type="entry name" value="LplA-B_cat"/>
    <property type="match status" value="1"/>
</dbReference>
<dbReference type="PANTHER" id="PTHR43679">
    <property type="entry name" value="OCTANOYLTRANSFERASE LIPM-RELATED"/>
    <property type="match status" value="1"/>
</dbReference>
<feature type="domain" description="BPL/LPL catalytic" evidence="1">
    <location>
        <begin position="16"/>
        <end position="195"/>
    </location>
</feature>
<dbReference type="CDD" id="cd16443">
    <property type="entry name" value="LplA"/>
    <property type="match status" value="1"/>
</dbReference>
<dbReference type="SUPFAM" id="SSF55681">
    <property type="entry name" value="Class II aaRS and biotin synthetases"/>
    <property type="match status" value="1"/>
</dbReference>
<sequence length="234" mass="26386">MNMALDEACAHEVILGNVSPTIRFYRWKPSAVTIGYFQSLEQEVDVKECAKQGVDIVRRRTGGGAVYHDYAGEITYSVIAPEKMFANNIVESYQQVAEWIIAGLGKLNVKAEFVPINDLVVSGKKISGNAQTRRSGILQMHGTILCDVDVDKMFSLLRVPDEKMKGKTITMVKERVTSLKQHGADDYTKIYHALHEGFIENKKITEGKWTKEEKQNAQILAEEKYSAQKWVGMR</sequence>
<dbReference type="InterPro" id="IPR004143">
    <property type="entry name" value="BPL_LPL_catalytic"/>
</dbReference>